<accession>A0A850DST3</accession>
<feature type="transmembrane region" description="Helical" evidence="1">
    <location>
        <begin position="63"/>
        <end position="84"/>
    </location>
</feature>
<organism evidence="2 3">
    <name type="scientific">Curtobacterium citreum</name>
    <dbReference type="NCBI Taxonomy" id="2036"/>
    <lineage>
        <taxon>Bacteria</taxon>
        <taxon>Bacillati</taxon>
        <taxon>Actinomycetota</taxon>
        <taxon>Actinomycetes</taxon>
        <taxon>Micrococcales</taxon>
        <taxon>Microbacteriaceae</taxon>
        <taxon>Curtobacterium</taxon>
    </lineage>
</organism>
<gene>
    <name evidence="2" type="ORF">HP467_06230</name>
</gene>
<keyword evidence="1" id="KW-0812">Transmembrane</keyword>
<evidence type="ECO:0000256" key="1">
    <source>
        <dbReference type="SAM" id="Phobius"/>
    </source>
</evidence>
<sequence>MSAVWSGRRGRVSRPPRPRPRGVWITSGIGIVLVLSIALGAYLPLVGFLGGVTATTAGLVPFPFLRVTLVTLLGAVVVLALVVLGLTRRHTVTTVFAVVLAVLVSLAVTAYPVVTVAIASADRAGDVWPIVTELWQRFTS</sequence>
<feature type="transmembrane region" description="Helical" evidence="1">
    <location>
        <begin position="96"/>
        <end position="119"/>
    </location>
</feature>
<evidence type="ECO:0000313" key="3">
    <source>
        <dbReference type="Proteomes" id="UP000539146"/>
    </source>
</evidence>
<keyword evidence="1" id="KW-1133">Transmembrane helix</keyword>
<dbReference type="RefSeq" id="WP_175325577.1">
    <property type="nucleotide sequence ID" value="NZ_BAAAWP010000001.1"/>
</dbReference>
<dbReference type="AlphaFoldDB" id="A0A850DST3"/>
<protein>
    <submittedName>
        <fullName evidence="2">MFS transporter permease</fullName>
    </submittedName>
</protein>
<name>A0A850DST3_9MICO</name>
<feature type="transmembrane region" description="Helical" evidence="1">
    <location>
        <begin position="21"/>
        <end position="43"/>
    </location>
</feature>
<keyword evidence="1" id="KW-0472">Membrane</keyword>
<dbReference type="EMBL" id="JABMCG010000093">
    <property type="protein sequence ID" value="NUU27709.1"/>
    <property type="molecule type" value="Genomic_DNA"/>
</dbReference>
<reference evidence="2 3" key="1">
    <citation type="submission" date="2020-05" db="EMBL/GenBank/DDBJ databases">
        <title>Genome Sequencing of Type Strains.</title>
        <authorList>
            <person name="Lemaire J.F."/>
            <person name="Inderbitzin P."/>
            <person name="Gregorio O.A."/>
            <person name="Collins S.B."/>
            <person name="Wespe N."/>
            <person name="Knight-Connoni V."/>
        </authorList>
    </citation>
    <scope>NUCLEOTIDE SEQUENCE [LARGE SCALE GENOMIC DNA]</scope>
    <source>
        <strain evidence="2 3">DSM 20512</strain>
    </source>
</reference>
<dbReference type="Proteomes" id="UP000539146">
    <property type="component" value="Unassembled WGS sequence"/>
</dbReference>
<comment type="caution">
    <text evidence="2">The sequence shown here is derived from an EMBL/GenBank/DDBJ whole genome shotgun (WGS) entry which is preliminary data.</text>
</comment>
<proteinExistence type="predicted"/>
<evidence type="ECO:0000313" key="2">
    <source>
        <dbReference type="EMBL" id="NUU27709.1"/>
    </source>
</evidence>